<proteinExistence type="predicted"/>
<dbReference type="PROSITE" id="PS50292">
    <property type="entry name" value="PEROXIDASE_3"/>
    <property type="match status" value="1"/>
</dbReference>
<evidence type="ECO:0000313" key="7">
    <source>
        <dbReference type="EMBL" id="AWN42710.1"/>
    </source>
</evidence>
<reference evidence="8" key="1">
    <citation type="submission" date="2018-05" db="EMBL/GenBank/DDBJ databases">
        <title>Complete Genome Sequence of Methylobacterium sp. 17SD2-17.</title>
        <authorList>
            <person name="Srinivasan S."/>
        </authorList>
    </citation>
    <scope>NUCLEOTIDE SEQUENCE [LARGE SCALE GENOMIC DNA]</scope>
    <source>
        <strain evidence="8">17SD2-17</strain>
    </source>
</reference>
<evidence type="ECO:0000256" key="4">
    <source>
        <dbReference type="SAM" id="MobiDB-lite"/>
    </source>
</evidence>
<evidence type="ECO:0000256" key="1">
    <source>
        <dbReference type="ARBA" id="ARBA00004613"/>
    </source>
</evidence>
<dbReference type="Gene3D" id="2.60.40.10">
    <property type="entry name" value="Immunoglobulins"/>
    <property type="match status" value="6"/>
</dbReference>
<dbReference type="InterPro" id="IPR013783">
    <property type="entry name" value="Ig-like_fold"/>
</dbReference>
<dbReference type="OrthoDB" id="8481600at2"/>
<dbReference type="GO" id="GO:0006979">
    <property type="term" value="P:response to oxidative stress"/>
    <property type="evidence" value="ECO:0007669"/>
    <property type="project" value="InterPro"/>
</dbReference>
<dbReference type="InterPro" id="IPR001343">
    <property type="entry name" value="Hemolysn_Ca-bd"/>
</dbReference>
<dbReference type="Pfam" id="PF19077">
    <property type="entry name" value="Big_13"/>
    <property type="match status" value="3"/>
</dbReference>
<protein>
    <recommendedName>
        <fullName evidence="9">Heme peroxidase</fullName>
    </recommendedName>
</protein>
<feature type="domain" description="DUF4214" evidence="5">
    <location>
        <begin position="2607"/>
        <end position="2675"/>
    </location>
</feature>
<dbReference type="InterPro" id="IPR018511">
    <property type="entry name" value="Hemolysin-typ_Ca-bd_CS"/>
</dbReference>
<dbReference type="Pfam" id="PF13946">
    <property type="entry name" value="DUF4214"/>
    <property type="match status" value="2"/>
</dbReference>
<evidence type="ECO:0008006" key="9">
    <source>
        <dbReference type="Google" id="ProtNLM"/>
    </source>
</evidence>
<dbReference type="KEGG" id="mets:DK389_22140"/>
<dbReference type="Pfam" id="PF03098">
    <property type="entry name" value="An_peroxidase"/>
    <property type="match status" value="2"/>
</dbReference>
<dbReference type="InterPro" id="IPR019791">
    <property type="entry name" value="Haem_peroxidase_animal"/>
</dbReference>
<dbReference type="Gene3D" id="2.60.40.2700">
    <property type="match status" value="1"/>
</dbReference>
<organism evidence="7 8">
    <name type="scientific">Methylobacterium durans</name>
    <dbReference type="NCBI Taxonomy" id="2202825"/>
    <lineage>
        <taxon>Bacteria</taxon>
        <taxon>Pseudomonadati</taxon>
        <taxon>Pseudomonadota</taxon>
        <taxon>Alphaproteobacteria</taxon>
        <taxon>Hyphomicrobiales</taxon>
        <taxon>Methylobacteriaceae</taxon>
        <taxon>Methylobacterium</taxon>
    </lineage>
</organism>
<feature type="region of interest" description="Disordered" evidence="4">
    <location>
        <begin position="1993"/>
        <end position="2016"/>
    </location>
</feature>
<dbReference type="GO" id="GO:0020037">
    <property type="term" value="F:heme binding"/>
    <property type="evidence" value="ECO:0007669"/>
    <property type="project" value="InterPro"/>
</dbReference>
<dbReference type="InterPro" id="IPR011049">
    <property type="entry name" value="Serralysin-like_metalloprot_C"/>
</dbReference>
<dbReference type="InterPro" id="IPR010255">
    <property type="entry name" value="Haem_peroxidase_sf"/>
</dbReference>
<feature type="domain" description="Bacterial Ig-like" evidence="6">
    <location>
        <begin position="2296"/>
        <end position="2337"/>
    </location>
</feature>
<sequence length="2687" mass="278332">MGVKMGVKFNRSDLDFILTQIQMAEAGQDPLNPHLSFGLRQVDGENNSVVDGQPLYGAADQAFPKLTNPVFQAADGAPAGFFGPGSPAIPGSSYASTNGFVFDADPRTISNLIADQSANNPAAVAAAEKAAGSLGTGYQHSLPGADGIVGTADDVVSNAATPAATENGSLFINNVTPDNGLSAPFNSLFTLFGQFFDHGLDLIAKGGSGTVMIPLQPDDPLYVPGGHTNFMVLTRATNQPGADGVLGTTDDVHSNTNLVTPFVDQNQTYTSHPSHQVFLREYIIGSDGKIHSTGRLLEHHRSDGTIGGEPTWADIKANALKLGIVLNDTIDVVNIPLVKVDAYGNFIPDPATGLAQLVTGLGPDGKYGTDDDVVVHGTRDANGTIHPITTDGALRIGHAFINDVAASANPVDPQTGLFLTPDSDGLINDAEHPLAAGSFDVDLLNAHFIAGDGRANENIGLTSIHEIFHDEHNRLIEQTKDLIRAELANGDTAFASNWVLDGANLSDGIQDNEWNGERLFQAAKFGTETQYQHLVFEEFARKVSPAIHLFGNTNVHLDPAITSEFANAVYRFGHSMLDENLNRYELNPDGSTKLDANGHPIMTQIGLIQAFTNPLEYAKHGADAAGELIAGAANQVGNEIDEFVTGALRNNLLGLPLDLAALNIARGRETGVAPLNLVRNQIYAQTHDSSVKPYANWSEFGSYLKHEASLINFVAAYGTHHTILEATTLEGKRAAALLLVEHGQDGYSGSGVSAADIKDAHDFLHSTGAYANITDPAALKLDPNALHDASGAIPFWSTGSITGLDQVDLWIGGLAEKQNLFGGLLGSTFDYIFRIQLENLQDGDRLYYLPRLEGTHFGTEIEANSFAEMIMHNTGIKHVSASVFLTPEYTVEASNINPDDSSTWTRNPDTGKFLLEASWVKADGTPTTAADLAAQKHIHFLGDENFLGNTMVLGGTDKAEWLQAGNADDDTVYGDGGDDHIDGGNGNDFLYGGAGNDVITDTGGDDTIHGDDGNDIISAGIGDDIVFGNDGDDIIDGGKGIDDIQGGLGNDIIRAGEGDDEVLGNEGNDWIEGGQGGDVLTGDVGAPTGQLPLYGGDDVIIGGSWVAIGADGHPVPDAANLQNNNGGDKMLGFSGDDIMVGGGGFNTFRGHKGYDWASFEADTQGVEVDMNRRDFILDSPPLSPDAIRDIFIETEGLSGSSYDDHLMGSNDAKADTTNELTNINLISGLETFFAPNVPVHFNSGNIILGGGGSDRIQGGGGDDIIDGDAYLHVELQNGQIVREILDGGRKGDVDTAVYSDIAANYAIGVQTADGRGWNGADSEGFYSVVHVTVGPGVAGALTKVVNDGVDKIRNIERLEFQDTTVNLADLVFGPGLKVKNQLPVGSVTISGTPVIGQVLTADAQLLDLDPNPNSPTLVTNETFQWQYLDPARGEWVPITGATGATYTVTPFVVGQPIRVVASFVDALGFKEHVTSAQTAVVATAPGVNTAPFIVPQQGQVGLPDTNILDSAPVSLFLPVTTVFNDAQTAANALIYKVTLADGSDLFAATGLTVVDTVATNGALQITGTLKAGVTGPLNIKVSATDGGPGAPLTVTDTFTVNVVHPSPGAQAVIHGSLQDGYIAGATVFMDSNGDGVRQSFEAQTTTDAHGHFTLVGKPGQIIASGGAGAIDTATSLAFNGTFKAPAGSTVLSPLTTVLAELVDSGMSLETAQVRLRSALSLDSSVDVTKFDPIVGAQSSDPTTKALAEHLFVTASQILNTVALLQGAVFFANPMQDIVALISTGQPFDLSTPETVQSLVSSANLFGEFATDVASLIIDHNALIASQAATLDGVDFLVGASAVSRVAQGEAAQALATAYTPEEMTALKLNYTGDGLAEHVGYAKHHVGDVNGDGTAEGDGDMTPPDLSITSPPGLTKTASQTIAGKVGIIDAGMTVHIMDGGTEIGSAVSDASGNWHADVTLAGDRPHNLTAVGRDAAGNLGQSNAITVTLDSQAPPAPTVTLDHDTGSSSNDRITSDPSILVTAGESGGTLAYRIDNGEYQSKYDTTKLADGQHTVSVLHTDAAGNISLAGGLTFTLDTQAPVAPSLALKIDSGSSPSDGITGDPHVVVTQAEDGGSLSYSIDGAAYVASYDPTGLADGQHTLKVKHTDAAGNTSLAGSLTFTLDTAPPGSPTLSLTNDTGLSQSDRVTSDARVTAVTQAGATASYSLDGGAFGSSYDPVSLADGSHTLAVRQTDSAGNASAAAYITFTLDRGAPQAPAVTLADDTGLAGDGVTRDGHLSATPAEDGGSLSYVVDGKVSAIYNPATLADGQHSVALRHTDAAGNSATSAPVSFTLDTAGPSLAVTAVSGSGNVVGHTVTGTIGLADAGAAITIRDGSTVLGTVTADAAGNWSLPFAMTGGGAGHHYALTATATDAAGNIGYSESFAFDLDFAANRDLFCTVGHDMRSYEGQVYALYDAILDRAPDAAGLEGWVGALRGGASLRDIADSFLHSAEAQAKFGALDDRGFVGHLYETALHRSGETAGLDSWTGAIAHGASRADIAVAFALSGENVAGMQGALAAGIYVDDHAATDAARLYYALLDRAPDAAGLQNWTQALKGGLAETGMAQAFLGSGEYQSKHGGLNNAEYVDMLYENALGRHAEAGGLQYWADAIQHGVSREEIATAIVHSQEAHEHLAYHIEQGWHLV</sequence>
<dbReference type="EMBL" id="CP029550">
    <property type="protein sequence ID" value="AWN42710.1"/>
    <property type="molecule type" value="Genomic_DNA"/>
</dbReference>
<evidence type="ECO:0000256" key="3">
    <source>
        <dbReference type="ARBA" id="ARBA00023180"/>
    </source>
</evidence>
<dbReference type="CDD" id="cd09821">
    <property type="entry name" value="An_peroxidase_bacterial_2"/>
    <property type="match status" value="1"/>
</dbReference>
<dbReference type="InterPro" id="IPR044016">
    <property type="entry name" value="Big_13"/>
</dbReference>
<comment type="subcellular location">
    <subcellularLocation>
        <location evidence="1">Secreted</location>
    </subcellularLocation>
</comment>
<dbReference type="InterPro" id="IPR038255">
    <property type="entry name" value="PBS_linker_sf"/>
</dbReference>
<evidence type="ECO:0000259" key="5">
    <source>
        <dbReference type="Pfam" id="PF13946"/>
    </source>
</evidence>
<dbReference type="Gene3D" id="2.150.10.10">
    <property type="entry name" value="Serralysin-like metalloprotease, C-terminal"/>
    <property type="match status" value="2"/>
</dbReference>
<feature type="domain" description="Bacterial Ig-like" evidence="6">
    <location>
        <begin position="2084"/>
        <end position="2166"/>
    </location>
</feature>
<dbReference type="InterPro" id="IPR025282">
    <property type="entry name" value="DUF4214"/>
</dbReference>
<evidence type="ECO:0000256" key="2">
    <source>
        <dbReference type="ARBA" id="ARBA00022525"/>
    </source>
</evidence>
<dbReference type="GO" id="GO:0004601">
    <property type="term" value="F:peroxidase activity"/>
    <property type="evidence" value="ECO:0007669"/>
    <property type="project" value="InterPro"/>
</dbReference>
<dbReference type="Proteomes" id="UP000245926">
    <property type="component" value="Chromosome"/>
</dbReference>
<keyword evidence="8" id="KW-1185">Reference proteome</keyword>
<evidence type="ECO:0000313" key="8">
    <source>
        <dbReference type="Proteomes" id="UP000245926"/>
    </source>
</evidence>
<dbReference type="PROSITE" id="PS00330">
    <property type="entry name" value="HEMOLYSIN_CALCIUM"/>
    <property type="match status" value="1"/>
</dbReference>
<feature type="compositionally biased region" description="Polar residues" evidence="4">
    <location>
        <begin position="2007"/>
        <end position="2016"/>
    </location>
</feature>
<keyword evidence="2" id="KW-0964">Secreted</keyword>
<evidence type="ECO:0000259" key="6">
    <source>
        <dbReference type="Pfam" id="PF19077"/>
    </source>
</evidence>
<feature type="domain" description="DUF4214" evidence="5">
    <location>
        <begin position="2486"/>
        <end position="2553"/>
    </location>
</feature>
<dbReference type="Gene3D" id="1.10.3130.20">
    <property type="entry name" value="Phycobilisome linker domain"/>
    <property type="match status" value="1"/>
</dbReference>
<dbReference type="NCBIfam" id="NF033510">
    <property type="entry name" value="Ca_tandemer"/>
    <property type="match status" value="1"/>
</dbReference>
<dbReference type="PANTHER" id="PTHR11475:SF4">
    <property type="entry name" value="CHORION PEROXIDASE"/>
    <property type="match status" value="1"/>
</dbReference>
<dbReference type="SUPFAM" id="SSF48113">
    <property type="entry name" value="Heme-dependent peroxidases"/>
    <property type="match status" value="1"/>
</dbReference>
<dbReference type="Gene3D" id="1.10.640.10">
    <property type="entry name" value="Haem peroxidase domain superfamily, animal type"/>
    <property type="match status" value="1"/>
</dbReference>
<dbReference type="PRINTS" id="PR00313">
    <property type="entry name" value="CABNDNGRPT"/>
</dbReference>
<accession>A0A2U8WB88</accession>
<dbReference type="PANTHER" id="PTHR11475">
    <property type="entry name" value="OXIDASE/PEROXIDASE"/>
    <property type="match status" value="1"/>
</dbReference>
<dbReference type="GO" id="GO:0005509">
    <property type="term" value="F:calcium ion binding"/>
    <property type="evidence" value="ECO:0007669"/>
    <property type="project" value="InterPro"/>
</dbReference>
<feature type="domain" description="Bacterial Ig-like" evidence="6">
    <location>
        <begin position="2172"/>
        <end position="2251"/>
    </location>
</feature>
<name>A0A2U8WB88_9HYPH</name>
<gene>
    <name evidence="7" type="ORF">DK389_22140</name>
</gene>
<keyword evidence="3" id="KW-0325">Glycoprotein</keyword>
<dbReference type="GO" id="GO:0005576">
    <property type="term" value="C:extracellular region"/>
    <property type="evidence" value="ECO:0007669"/>
    <property type="project" value="UniProtKB-SubCell"/>
</dbReference>
<dbReference type="Pfam" id="PF00353">
    <property type="entry name" value="HemolysinCabind"/>
    <property type="match status" value="5"/>
</dbReference>
<dbReference type="InterPro" id="IPR037120">
    <property type="entry name" value="Haem_peroxidase_sf_animal"/>
</dbReference>
<dbReference type="RefSeq" id="WP_109892851.1">
    <property type="nucleotide sequence ID" value="NZ_CP029550.1"/>
</dbReference>
<dbReference type="SUPFAM" id="SSF51120">
    <property type="entry name" value="beta-Roll"/>
    <property type="match status" value="1"/>
</dbReference>